<evidence type="ECO:0000313" key="3">
    <source>
        <dbReference type="EMBL" id="CAK5278360.1"/>
    </source>
</evidence>
<dbReference type="PANTHER" id="PTHR34154:SF3">
    <property type="entry name" value="ALKALI-SENSITIVE LINKAGE PROTEIN 1"/>
    <property type="match status" value="1"/>
</dbReference>
<feature type="chain" id="PRO_5041978807" description="Asl1-like glycosyl hydrolase catalytic domain-containing protein" evidence="1">
    <location>
        <begin position="20"/>
        <end position="250"/>
    </location>
</feature>
<evidence type="ECO:0000256" key="1">
    <source>
        <dbReference type="SAM" id="SignalP"/>
    </source>
</evidence>
<evidence type="ECO:0000313" key="4">
    <source>
        <dbReference type="Proteomes" id="UP001295794"/>
    </source>
</evidence>
<sequence>MGPSKLVLALSCFVLCIQASNPKRGIALVQSSDADLPKGSGGRCSWFYNWAASPPAGYPRFLEFVPMLWGHQDSGIFIQTVRQLGASTVLGFNEPNEYGQSNIGVPEAVQMWKAYIQPLKNSGVRLGSPAVSSGPSGLPWLVNFVASCSGCSIDFVVVHWYGEGATNFINYLASVHAQIPNKAVWVTEFACTSGNPADVSVFLAAALTYLDAQPWIERYNWFAFGRPISGLQTSLLDGGGNVNALGSTYI</sequence>
<feature type="signal peptide" evidence="1">
    <location>
        <begin position="1"/>
        <end position="19"/>
    </location>
</feature>
<gene>
    <name evidence="3" type="ORF">MYCIT1_LOCUS27664</name>
</gene>
<dbReference type="Gene3D" id="3.20.20.80">
    <property type="entry name" value="Glycosidases"/>
    <property type="match status" value="1"/>
</dbReference>
<dbReference type="InterPro" id="IPR024655">
    <property type="entry name" value="Asl1_glyco_hydro_catalytic"/>
</dbReference>
<dbReference type="PANTHER" id="PTHR34154">
    <property type="entry name" value="ALKALI-SENSITIVE LINKAGE PROTEIN 1"/>
    <property type="match status" value="1"/>
</dbReference>
<organism evidence="3 4">
    <name type="scientific">Mycena citricolor</name>
    <dbReference type="NCBI Taxonomy" id="2018698"/>
    <lineage>
        <taxon>Eukaryota</taxon>
        <taxon>Fungi</taxon>
        <taxon>Dikarya</taxon>
        <taxon>Basidiomycota</taxon>
        <taxon>Agaricomycotina</taxon>
        <taxon>Agaricomycetes</taxon>
        <taxon>Agaricomycetidae</taxon>
        <taxon>Agaricales</taxon>
        <taxon>Marasmiineae</taxon>
        <taxon>Mycenaceae</taxon>
        <taxon>Mycena</taxon>
    </lineage>
</organism>
<reference evidence="3" key="1">
    <citation type="submission" date="2023-11" db="EMBL/GenBank/DDBJ databases">
        <authorList>
            <person name="De Vega J J."/>
            <person name="De Vega J J."/>
        </authorList>
    </citation>
    <scope>NUCLEOTIDE SEQUENCE</scope>
</reference>
<protein>
    <recommendedName>
        <fullName evidence="2">Asl1-like glycosyl hydrolase catalytic domain-containing protein</fullName>
    </recommendedName>
</protein>
<feature type="domain" description="Asl1-like glycosyl hydrolase catalytic" evidence="2">
    <location>
        <begin position="25"/>
        <end position="249"/>
    </location>
</feature>
<dbReference type="SUPFAM" id="SSF51445">
    <property type="entry name" value="(Trans)glycosidases"/>
    <property type="match status" value="1"/>
</dbReference>
<keyword evidence="4" id="KW-1185">Reference proteome</keyword>
<dbReference type="EMBL" id="CAVNYO010000421">
    <property type="protein sequence ID" value="CAK5278360.1"/>
    <property type="molecule type" value="Genomic_DNA"/>
</dbReference>
<dbReference type="Proteomes" id="UP001295794">
    <property type="component" value="Unassembled WGS sequence"/>
</dbReference>
<comment type="caution">
    <text evidence="3">The sequence shown here is derived from an EMBL/GenBank/DDBJ whole genome shotgun (WGS) entry which is preliminary data.</text>
</comment>
<dbReference type="InterPro" id="IPR017853">
    <property type="entry name" value="GH"/>
</dbReference>
<name>A0AAD2HNU2_9AGAR</name>
<dbReference type="AlphaFoldDB" id="A0AAD2HNU2"/>
<dbReference type="GO" id="GO:0071966">
    <property type="term" value="P:fungal-type cell wall polysaccharide metabolic process"/>
    <property type="evidence" value="ECO:0007669"/>
    <property type="project" value="TreeGrafter"/>
</dbReference>
<proteinExistence type="predicted"/>
<dbReference type="InterPro" id="IPR053183">
    <property type="entry name" value="ASL1"/>
</dbReference>
<dbReference type="GO" id="GO:0009277">
    <property type="term" value="C:fungal-type cell wall"/>
    <property type="evidence" value="ECO:0007669"/>
    <property type="project" value="TreeGrafter"/>
</dbReference>
<keyword evidence="1" id="KW-0732">Signal</keyword>
<evidence type="ECO:0000259" key="2">
    <source>
        <dbReference type="Pfam" id="PF11790"/>
    </source>
</evidence>
<dbReference type="Pfam" id="PF11790">
    <property type="entry name" value="Glyco_hydro_cc"/>
    <property type="match status" value="1"/>
</dbReference>
<accession>A0AAD2HNU2</accession>